<accession>A0A8X6V8E0</accession>
<dbReference type="EMBL" id="BMAU01021203">
    <property type="protein sequence ID" value="GFX98687.1"/>
    <property type="molecule type" value="Genomic_DNA"/>
</dbReference>
<comment type="caution">
    <text evidence="1">The sequence shown here is derived from an EMBL/GenBank/DDBJ whole genome shotgun (WGS) entry which is preliminary data.</text>
</comment>
<evidence type="ECO:0000313" key="1">
    <source>
        <dbReference type="EMBL" id="GFX98687.1"/>
    </source>
</evidence>
<sequence>MFVPVRVRNEATCYRGWLVPPWYVKCEDSPCGQKTQLDRERKFPSPLGVRKEFILSLGTKEGSHLRVLLIVY</sequence>
<gene>
    <name evidence="1" type="ORF">TNCV_1502651</name>
</gene>
<reference evidence="1" key="1">
    <citation type="submission" date="2020-08" db="EMBL/GenBank/DDBJ databases">
        <title>Multicomponent nature underlies the extraordinary mechanical properties of spider dragline silk.</title>
        <authorList>
            <person name="Kono N."/>
            <person name="Nakamura H."/>
            <person name="Mori M."/>
            <person name="Yoshida Y."/>
            <person name="Ohtoshi R."/>
            <person name="Malay A.D."/>
            <person name="Moran D.A.P."/>
            <person name="Tomita M."/>
            <person name="Numata K."/>
            <person name="Arakawa K."/>
        </authorList>
    </citation>
    <scope>NUCLEOTIDE SEQUENCE</scope>
</reference>
<name>A0A8X6V8E0_TRICX</name>
<organism evidence="1 2">
    <name type="scientific">Trichonephila clavipes</name>
    <name type="common">Golden silk orbweaver</name>
    <name type="synonym">Nephila clavipes</name>
    <dbReference type="NCBI Taxonomy" id="2585209"/>
    <lineage>
        <taxon>Eukaryota</taxon>
        <taxon>Metazoa</taxon>
        <taxon>Ecdysozoa</taxon>
        <taxon>Arthropoda</taxon>
        <taxon>Chelicerata</taxon>
        <taxon>Arachnida</taxon>
        <taxon>Araneae</taxon>
        <taxon>Araneomorphae</taxon>
        <taxon>Entelegynae</taxon>
        <taxon>Araneoidea</taxon>
        <taxon>Nephilidae</taxon>
        <taxon>Trichonephila</taxon>
    </lineage>
</organism>
<dbReference type="AlphaFoldDB" id="A0A8X6V8E0"/>
<evidence type="ECO:0000313" key="2">
    <source>
        <dbReference type="Proteomes" id="UP000887159"/>
    </source>
</evidence>
<dbReference type="Proteomes" id="UP000887159">
    <property type="component" value="Unassembled WGS sequence"/>
</dbReference>
<keyword evidence="2" id="KW-1185">Reference proteome</keyword>
<proteinExistence type="predicted"/>
<protein>
    <submittedName>
        <fullName evidence="1">Uncharacterized protein</fullName>
    </submittedName>
</protein>